<dbReference type="SUPFAM" id="SSF50249">
    <property type="entry name" value="Nucleic acid-binding proteins"/>
    <property type="match status" value="1"/>
</dbReference>
<dbReference type="InterPro" id="IPR001900">
    <property type="entry name" value="RNase_II/R"/>
</dbReference>
<keyword evidence="4" id="KW-1185">Reference proteome</keyword>
<sequence length="931" mass="103820">MIAKKVDPPSGWFHTPTPGGETQRLVEKIPTIKDRGKRPDSLDRIAFLNAGTEETYEDSDSSDLQLEPGCFVELRKGGIAVNAVILGTGWQDRKLVFTALTSKGEMWTHSPDNVLFDVPSFISTQLVEQCGTALVATTKSELEGRVEVLKKLRDLNKMCDDAMNVISSKGLDIYDTVRAKEDNQWAETTLSEVATLLVYKPTLAHILSAHKYLISNPIFFVASHDYVTSRKFLIRPFSDVQRIKKIREWTKGGEGHHNLEGFVAKVKRILSVASHTWTSSEMEIIMFLIQYLRPVSLSQTDPYAIGVHHIMKLIYETGDIYEDVIHRILLDIGALAPWQDLTEISETFKIDVDRRKTWEEPGGVVERTINKLTENNDTSSPYTPTGQVLGPEDFYPTDSASHIRHDFGSLPVYVIDDPDAKELDDGISIEPISSDPSQTWIHVHVADPTALLPPTHILAKHAELKADSVYMYQQTYPMLPKSFTHHPERGLSLSCTPGKPQNTLTFSVKVDVNDGLIRDYVVRPGLVRNLVVLSYDEANAKMGLPVNPYSYPFGGAPPMKQTHSLSDSAAKDLRAMFKITRAFVARRFREGIFTSSRSEAGLFDINWPKFSSPSPTVALPPLSTDPDPSSSNPTYTAYTYTGSFPSMSYRTETHSTAETGAKSLVAEAMKLAARAASMFARDRDLPLIRRSAGRPLVASEEARQDLLDARMGNTDDPVLQYNSYLPLTPHSIRLQANIIAESAAAYTTSIQGHWGLGVPDDEGYTRCTSPLRRYSDLVMHWQIKHALIQEAKGVKGRGLALYSKEELDSFAVRTKAAERFKRRLSGNHLAFWHIGWLMRFLGRHDPENYESTSNSVLLRNSAPGYHSHSKLAEVQNPFLDLKGIALAPAQISGETRRRQGQVGLHSLGIKGDLEVGTELEVRPTVQLKLKK</sequence>
<dbReference type="GO" id="GO:0000932">
    <property type="term" value="C:P-body"/>
    <property type="evidence" value="ECO:0007669"/>
    <property type="project" value="TreeGrafter"/>
</dbReference>
<protein>
    <submittedName>
        <fullName evidence="3">RNB-domain-containing protein</fullName>
    </submittedName>
</protein>
<dbReference type="OrthoDB" id="2285229at2759"/>
<dbReference type="AlphaFoldDB" id="A0A6A4HJS8"/>
<evidence type="ECO:0000313" key="3">
    <source>
        <dbReference type="EMBL" id="KAE9399092.1"/>
    </source>
</evidence>
<dbReference type="SMART" id="SM00955">
    <property type="entry name" value="RNB"/>
    <property type="match status" value="1"/>
</dbReference>
<evidence type="ECO:0000256" key="1">
    <source>
        <dbReference type="SAM" id="MobiDB-lite"/>
    </source>
</evidence>
<dbReference type="PANTHER" id="PTHR23355">
    <property type="entry name" value="RIBONUCLEASE"/>
    <property type="match status" value="1"/>
</dbReference>
<organism evidence="3 4">
    <name type="scientific">Gymnopus androsaceus JB14</name>
    <dbReference type="NCBI Taxonomy" id="1447944"/>
    <lineage>
        <taxon>Eukaryota</taxon>
        <taxon>Fungi</taxon>
        <taxon>Dikarya</taxon>
        <taxon>Basidiomycota</taxon>
        <taxon>Agaricomycotina</taxon>
        <taxon>Agaricomycetes</taxon>
        <taxon>Agaricomycetidae</taxon>
        <taxon>Agaricales</taxon>
        <taxon>Marasmiineae</taxon>
        <taxon>Omphalotaceae</taxon>
        <taxon>Gymnopus</taxon>
    </lineage>
</organism>
<proteinExistence type="predicted"/>
<name>A0A6A4HJS8_9AGAR</name>
<evidence type="ECO:0000313" key="4">
    <source>
        <dbReference type="Proteomes" id="UP000799118"/>
    </source>
</evidence>
<gene>
    <name evidence="3" type="ORF">BT96DRAFT_920322</name>
</gene>
<reference evidence="3" key="1">
    <citation type="journal article" date="2019" name="Environ. Microbiol.">
        <title>Fungal ecological strategies reflected in gene transcription - a case study of two litter decomposers.</title>
        <authorList>
            <person name="Barbi F."/>
            <person name="Kohler A."/>
            <person name="Barry K."/>
            <person name="Baskaran P."/>
            <person name="Daum C."/>
            <person name="Fauchery L."/>
            <person name="Ihrmark K."/>
            <person name="Kuo A."/>
            <person name="LaButti K."/>
            <person name="Lipzen A."/>
            <person name="Morin E."/>
            <person name="Grigoriev I.V."/>
            <person name="Henrissat B."/>
            <person name="Lindahl B."/>
            <person name="Martin F."/>
        </authorList>
    </citation>
    <scope>NUCLEOTIDE SEQUENCE</scope>
    <source>
        <strain evidence="3">JB14</strain>
    </source>
</reference>
<dbReference type="Pfam" id="PF00773">
    <property type="entry name" value="RNB"/>
    <property type="match status" value="1"/>
</dbReference>
<dbReference type="InterPro" id="IPR050180">
    <property type="entry name" value="RNR_Ribonuclease"/>
</dbReference>
<dbReference type="GO" id="GO:0003723">
    <property type="term" value="F:RNA binding"/>
    <property type="evidence" value="ECO:0007669"/>
    <property type="project" value="InterPro"/>
</dbReference>
<dbReference type="PANTHER" id="PTHR23355:SF65">
    <property type="entry name" value="EXORIBONUCLEASE CYT-4, PUTATIVE (AFU_ORTHOLOGUE AFUA_7G01550)-RELATED"/>
    <property type="match status" value="1"/>
</dbReference>
<evidence type="ECO:0000259" key="2">
    <source>
        <dbReference type="SMART" id="SM00955"/>
    </source>
</evidence>
<feature type="domain" description="RNB" evidence="2">
    <location>
        <begin position="404"/>
        <end position="789"/>
    </location>
</feature>
<dbReference type="GO" id="GO:0000175">
    <property type="term" value="F:3'-5'-RNA exonuclease activity"/>
    <property type="evidence" value="ECO:0007669"/>
    <property type="project" value="TreeGrafter"/>
</dbReference>
<dbReference type="GO" id="GO:0006402">
    <property type="term" value="P:mRNA catabolic process"/>
    <property type="evidence" value="ECO:0007669"/>
    <property type="project" value="TreeGrafter"/>
</dbReference>
<dbReference type="Proteomes" id="UP000799118">
    <property type="component" value="Unassembled WGS sequence"/>
</dbReference>
<dbReference type="EMBL" id="ML769473">
    <property type="protein sequence ID" value="KAE9399092.1"/>
    <property type="molecule type" value="Genomic_DNA"/>
</dbReference>
<feature type="region of interest" description="Disordered" evidence="1">
    <location>
        <begin position="1"/>
        <end position="24"/>
    </location>
</feature>
<dbReference type="InterPro" id="IPR012340">
    <property type="entry name" value="NA-bd_OB-fold"/>
</dbReference>
<accession>A0A6A4HJS8</accession>